<evidence type="ECO:0000256" key="1">
    <source>
        <dbReference type="SAM" id="MobiDB-lite"/>
    </source>
</evidence>
<sequence>MNVKYLCLFQHNEIKDAANNTVSNTNAPPPTLTASHQQQRSVTNTITPTPTQTLRHQNQHSVTNTKSSTTSLQHPRSITNTIAASPTLCHQSSEGFIEIS</sequence>
<dbReference type="AlphaFoldDB" id="A0A4Z2C954"/>
<evidence type="ECO:0000313" key="2">
    <source>
        <dbReference type="EMBL" id="TNN00708.1"/>
    </source>
</evidence>
<accession>A0A4Z2C954</accession>
<organism evidence="2 3">
    <name type="scientific">Takifugu bimaculatus</name>
    <dbReference type="NCBI Taxonomy" id="433685"/>
    <lineage>
        <taxon>Eukaryota</taxon>
        <taxon>Metazoa</taxon>
        <taxon>Chordata</taxon>
        <taxon>Craniata</taxon>
        <taxon>Vertebrata</taxon>
        <taxon>Euteleostomi</taxon>
        <taxon>Actinopterygii</taxon>
        <taxon>Neopterygii</taxon>
        <taxon>Teleostei</taxon>
        <taxon>Neoteleostei</taxon>
        <taxon>Acanthomorphata</taxon>
        <taxon>Eupercaria</taxon>
        <taxon>Tetraodontiformes</taxon>
        <taxon>Tetradontoidea</taxon>
        <taxon>Tetraodontidae</taxon>
        <taxon>Takifugu</taxon>
    </lineage>
</organism>
<comment type="caution">
    <text evidence="2">The sequence shown here is derived from an EMBL/GenBank/DDBJ whole genome shotgun (WGS) entry which is preliminary data.</text>
</comment>
<proteinExistence type="predicted"/>
<reference evidence="2 3" key="1">
    <citation type="submission" date="2019-04" db="EMBL/GenBank/DDBJ databases">
        <title>The sequence and de novo assembly of Takifugu bimaculatus genome using PacBio and Hi-C technologies.</title>
        <authorList>
            <person name="Xu P."/>
            <person name="Liu B."/>
            <person name="Zhou Z."/>
        </authorList>
    </citation>
    <scope>NUCLEOTIDE SEQUENCE [LARGE SCALE GENOMIC DNA]</scope>
    <source>
        <strain evidence="2">TB-2018</strain>
        <tissue evidence="2">Muscle</tissue>
    </source>
</reference>
<keyword evidence="3" id="KW-1185">Reference proteome</keyword>
<evidence type="ECO:0000313" key="3">
    <source>
        <dbReference type="Proteomes" id="UP000516260"/>
    </source>
</evidence>
<gene>
    <name evidence="2" type="ORF">fugu_011954</name>
</gene>
<feature type="region of interest" description="Disordered" evidence="1">
    <location>
        <begin position="19"/>
        <end position="85"/>
    </location>
</feature>
<feature type="compositionally biased region" description="Polar residues" evidence="1">
    <location>
        <begin position="19"/>
        <end position="42"/>
    </location>
</feature>
<protein>
    <submittedName>
        <fullName evidence="2">Uncharacterized protein</fullName>
    </submittedName>
</protein>
<dbReference type="Proteomes" id="UP000516260">
    <property type="component" value="Chromosome 12"/>
</dbReference>
<dbReference type="EMBL" id="SWLE01000004">
    <property type="protein sequence ID" value="TNN00708.1"/>
    <property type="molecule type" value="Genomic_DNA"/>
</dbReference>
<feature type="compositionally biased region" description="Low complexity" evidence="1">
    <location>
        <begin position="43"/>
        <end position="53"/>
    </location>
</feature>
<name>A0A4Z2C954_9TELE</name>
<feature type="compositionally biased region" description="Polar residues" evidence="1">
    <location>
        <begin position="54"/>
        <end position="85"/>
    </location>
</feature>